<dbReference type="Pfam" id="PF02805">
    <property type="entry name" value="Ada_Zn_binding"/>
    <property type="match status" value="1"/>
</dbReference>
<dbReference type="OrthoDB" id="9761531at2"/>
<keyword evidence="6" id="KW-1185">Reference proteome</keyword>
<dbReference type="CDD" id="cd07731">
    <property type="entry name" value="ComA-like_MBL-fold"/>
    <property type="match status" value="1"/>
</dbReference>
<dbReference type="PANTHER" id="PTHR30619">
    <property type="entry name" value="DNA INTERNALIZATION/COMPETENCE PROTEIN COMEC/REC2"/>
    <property type="match status" value="1"/>
</dbReference>
<dbReference type="InterPro" id="IPR052159">
    <property type="entry name" value="Competence_DNA_uptake"/>
</dbReference>
<dbReference type="RefSeq" id="WP_072870125.1">
    <property type="nucleotide sequence ID" value="NZ_FQZM01000034.1"/>
</dbReference>
<keyword evidence="3" id="KW-0732">Signal</keyword>
<dbReference type="GO" id="GO:0008168">
    <property type="term" value="F:methyltransferase activity"/>
    <property type="evidence" value="ECO:0007669"/>
    <property type="project" value="InterPro"/>
</dbReference>
<dbReference type="PANTHER" id="PTHR30619:SF7">
    <property type="entry name" value="BETA-LACTAMASE DOMAIN PROTEIN"/>
    <property type="match status" value="1"/>
</dbReference>
<feature type="signal peptide" evidence="3">
    <location>
        <begin position="1"/>
        <end position="20"/>
    </location>
</feature>
<evidence type="ECO:0000259" key="4">
    <source>
        <dbReference type="SMART" id="SM00849"/>
    </source>
</evidence>
<dbReference type="SMART" id="SM00849">
    <property type="entry name" value="Lactamase_B"/>
    <property type="match status" value="1"/>
</dbReference>
<dbReference type="Proteomes" id="UP000184529">
    <property type="component" value="Unassembled WGS sequence"/>
</dbReference>
<accession>A0A1M6J9D6</accession>
<dbReference type="InterPro" id="IPR004026">
    <property type="entry name" value="Ada_DNA_repair_Zn-bd"/>
</dbReference>
<sequence>MMKRSAILALILAFLLAVLAGCSSSSTSTSDQPAANAKTIASTVPSKPQTDNQESRPPAANPQPSGDRVLKVHFLDVGQADSILVQFPNGQNMLVDAGNNDDGPVVVSYLKSKGVSRIDYLVGTHPHEDHIGGMDNVIRAFDIGQVYMPRVTTTTKTFEDVLLAVKEKGLKISTAKAGVTVLDQGSLKVNFVAPCGSNYEDLNNWSAVTRIQYGSTAFLLTGDAEAQSEEEMLASRANLKADVLKVGHHGSSSSTTPAFLKAVAPKYAVISVGAWNDYGHPHKETLAKLANAGVQVYRTDRDGTVVFTSDGKNITVEKLGSTIRPRAPDAGGVVAPTAPVTPTGSKGGYIGNKNSKKFHRPDCRWAAEIAPQNRVEFKTREEAVAAGYVPCKVCRP</sequence>
<keyword evidence="5" id="KW-0378">Hydrolase</keyword>
<dbReference type="InterPro" id="IPR035451">
    <property type="entry name" value="Ada-like_dom_sf"/>
</dbReference>
<dbReference type="Gene3D" id="3.40.10.10">
    <property type="entry name" value="DNA Methylphosphotriester Repair Domain"/>
    <property type="match status" value="1"/>
</dbReference>
<feature type="compositionally biased region" description="Polar residues" evidence="2">
    <location>
        <begin position="39"/>
        <end position="52"/>
    </location>
</feature>
<evidence type="ECO:0000256" key="3">
    <source>
        <dbReference type="SAM" id="SignalP"/>
    </source>
</evidence>
<dbReference type="EMBL" id="FQZM01000034">
    <property type="protein sequence ID" value="SHJ43274.1"/>
    <property type="molecule type" value="Genomic_DNA"/>
</dbReference>
<evidence type="ECO:0000313" key="6">
    <source>
        <dbReference type="Proteomes" id="UP000184529"/>
    </source>
</evidence>
<dbReference type="STRING" id="1121432.SAMN02745219_02541"/>
<dbReference type="Pfam" id="PF00753">
    <property type="entry name" value="Lactamase_B"/>
    <property type="match status" value="1"/>
</dbReference>
<dbReference type="InterPro" id="IPR036866">
    <property type="entry name" value="RibonucZ/Hydroxyglut_hydro"/>
</dbReference>
<organism evidence="5 6">
    <name type="scientific">Desulfofundulus thermosubterraneus DSM 16057</name>
    <dbReference type="NCBI Taxonomy" id="1121432"/>
    <lineage>
        <taxon>Bacteria</taxon>
        <taxon>Bacillati</taxon>
        <taxon>Bacillota</taxon>
        <taxon>Clostridia</taxon>
        <taxon>Eubacteriales</taxon>
        <taxon>Peptococcaceae</taxon>
        <taxon>Desulfofundulus</taxon>
    </lineage>
</organism>
<dbReference type="InterPro" id="IPR035681">
    <property type="entry name" value="ComA-like_MBL"/>
</dbReference>
<feature type="domain" description="Metallo-beta-lactamase" evidence="4">
    <location>
        <begin position="79"/>
        <end position="274"/>
    </location>
</feature>
<gene>
    <name evidence="5" type="ORF">SAMN02745219_02541</name>
</gene>
<dbReference type="GO" id="GO:0008270">
    <property type="term" value="F:zinc ion binding"/>
    <property type="evidence" value="ECO:0007669"/>
    <property type="project" value="InterPro"/>
</dbReference>
<dbReference type="SUPFAM" id="SSF57884">
    <property type="entry name" value="Ada DNA repair protein, N-terminal domain (N-Ada 10)"/>
    <property type="match status" value="1"/>
</dbReference>
<evidence type="ECO:0000313" key="5">
    <source>
        <dbReference type="EMBL" id="SHJ43274.1"/>
    </source>
</evidence>
<name>A0A1M6J9D6_9FIRM</name>
<evidence type="ECO:0000256" key="2">
    <source>
        <dbReference type="SAM" id="MobiDB-lite"/>
    </source>
</evidence>
<reference evidence="6" key="1">
    <citation type="submission" date="2016-11" db="EMBL/GenBank/DDBJ databases">
        <authorList>
            <person name="Varghese N."/>
            <person name="Submissions S."/>
        </authorList>
    </citation>
    <scope>NUCLEOTIDE SEQUENCE [LARGE SCALE GENOMIC DNA]</scope>
    <source>
        <strain evidence="6">DSM 16057</strain>
    </source>
</reference>
<dbReference type="AlphaFoldDB" id="A0A1M6J9D6"/>
<proteinExistence type="predicted"/>
<evidence type="ECO:0000256" key="1">
    <source>
        <dbReference type="ARBA" id="ARBA00023159"/>
    </source>
</evidence>
<dbReference type="InterPro" id="IPR001279">
    <property type="entry name" value="Metallo-B-lactamas"/>
</dbReference>
<dbReference type="GO" id="GO:0006281">
    <property type="term" value="P:DNA repair"/>
    <property type="evidence" value="ECO:0007669"/>
    <property type="project" value="InterPro"/>
</dbReference>
<dbReference type="Gene3D" id="3.60.15.10">
    <property type="entry name" value="Ribonuclease Z/Hydroxyacylglutathione hydrolase-like"/>
    <property type="match status" value="1"/>
</dbReference>
<dbReference type="SUPFAM" id="SSF56281">
    <property type="entry name" value="Metallo-hydrolase/oxidoreductase"/>
    <property type="match status" value="1"/>
</dbReference>
<dbReference type="GO" id="GO:0016787">
    <property type="term" value="F:hydrolase activity"/>
    <property type="evidence" value="ECO:0007669"/>
    <property type="project" value="UniProtKB-KW"/>
</dbReference>
<protein>
    <submittedName>
        <fullName evidence="5">Metal-dependent hydrolase, beta-lactamase superfamily II</fullName>
    </submittedName>
</protein>
<dbReference type="PROSITE" id="PS51257">
    <property type="entry name" value="PROKAR_LIPOPROTEIN"/>
    <property type="match status" value="1"/>
</dbReference>
<dbReference type="GO" id="GO:0003677">
    <property type="term" value="F:DNA binding"/>
    <property type="evidence" value="ECO:0007669"/>
    <property type="project" value="InterPro"/>
</dbReference>
<feature type="region of interest" description="Disordered" evidence="2">
    <location>
        <begin position="26"/>
        <end position="66"/>
    </location>
</feature>
<keyword evidence="1" id="KW-0010">Activator</keyword>
<dbReference type="GO" id="GO:0006355">
    <property type="term" value="P:regulation of DNA-templated transcription"/>
    <property type="evidence" value="ECO:0007669"/>
    <property type="project" value="InterPro"/>
</dbReference>
<feature type="chain" id="PRO_5039034503" evidence="3">
    <location>
        <begin position="21"/>
        <end position="396"/>
    </location>
</feature>